<dbReference type="PANTHER" id="PTHR34218:SF4">
    <property type="entry name" value="ACYL-HOMOSERINE LACTONE ACYLASE QUIP"/>
    <property type="match status" value="1"/>
</dbReference>
<evidence type="ECO:0000313" key="2">
    <source>
        <dbReference type="EMBL" id="JAQ07605.1"/>
    </source>
</evidence>
<dbReference type="PANTHER" id="PTHR34218">
    <property type="entry name" value="PEPTIDASE S45 PENICILLIN AMIDASE"/>
    <property type="match status" value="1"/>
</dbReference>
<dbReference type="EMBL" id="GDHC01011024">
    <property type="protein sequence ID" value="JAQ07605.1"/>
    <property type="molecule type" value="Transcribed_RNA"/>
</dbReference>
<proteinExistence type="predicted"/>
<dbReference type="SUPFAM" id="SSF56235">
    <property type="entry name" value="N-terminal nucleophile aminohydrolases (Ntn hydrolases)"/>
    <property type="match status" value="1"/>
</dbReference>
<dbReference type="Pfam" id="PF01804">
    <property type="entry name" value="Penicil_amidase"/>
    <property type="match status" value="1"/>
</dbReference>
<dbReference type="GO" id="GO:0016787">
    <property type="term" value="F:hydrolase activity"/>
    <property type="evidence" value="ECO:0007669"/>
    <property type="project" value="InterPro"/>
</dbReference>
<dbReference type="GO" id="GO:0017000">
    <property type="term" value="P:antibiotic biosynthetic process"/>
    <property type="evidence" value="ECO:0007669"/>
    <property type="project" value="InterPro"/>
</dbReference>
<reference evidence="2" key="3">
    <citation type="journal article" date="2016" name="Gigascience">
        <title>De novo construction of an expanded transcriptome assembly for the western tarnished plant bug, Lygus hesperus.</title>
        <authorList>
            <person name="Tassone E.E."/>
            <person name="Geib S.M."/>
            <person name="Hall B."/>
            <person name="Fabrick J.A."/>
            <person name="Brent C.S."/>
            <person name="Hull J.J."/>
        </authorList>
    </citation>
    <scope>NUCLEOTIDE SEQUENCE</scope>
</reference>
<gene>
    <name evidence="1" type="primary">quiP_0</name>
    <name evidence="1" type="ORF">CM83_2733</name>
    <name evidence="2" type="ORF">g.17003</name>
</gene>
<dbReference type="Gene3D" id="3.60.20.10">
    <property type="entry name" value="Glutamine Phosphoribosylpyrophosphate, subunit 1, domain 1"/>
    <property type="match status" value="1"/>
</dbReference>
<accession>A0A0A9YZ09</accession>
<dbReference type="InterPro" id="IPR002692">
    <property type="entry name" value="S45"/>
</dbReference>
<organism evidence="1">
    <name type="scientific">Lygus hesperus</name>
    <name type="common">Western plant bug</name>
    <dbReference type="NCBI Taxonomy" id="30085"/>
    <lineage>
        <taxon>Eukaryota</taxon>
        <taxon>Metazoa</taxon>
        <taxon>Ecdysozoa</taxon>
        <taxon>Arthropoda</taxon>
        <taxon>Hexapoda</taxon>
        <taxon>Insecta</taxon>
        <taxon>Pterygota</taxon>
        <taxon>Neoptera</taxon>
        <taxon>Paraneoptera</taxon>
        <taxon>Hemiptera</taxon>
        <taxon>Heteroptera</taxon>
        <taxon>Panheteroptera</taxon>
        <taxon>Cimicomorpha</taxon>
        <taxon>Miridae</taxon>
        <taxon>Mirini</taxon>
        <taxon>Lygus</taxon>
    </lineage>
</organism>
<reference evidence="1" key="1">
    <citation type="journal article" date="2014" name="PLoS ONE">
        <title>Transcriptome-Based Identification of ABC Transporters in the Western Tarnished Plant Bug Lygus hesperus.</title>
        <authorList>
            <person name="Hull J.J."/>
            <person name="Chaney K."/>
            <person name="Geib S.M."/>
            <person name="Fabrick J.A."/>
            <person name="Brent C.S."/>
            <person name="Walsh D."/>
            <person name="Lavine L.C."/>
        </authorList>
    </citation>
    <scope>NUCLEOTIDE SEQUENCE</scope>
</reference>
<reference evidence="1" key="2">
    <citation type="submission" date="2014-07" db="EMBL/GenBank/DDBJ databases">
        <authorList>
            <person name="Hull J."/>
        </authorList>
    </citation>
    <scope>NUCLEOTIDE SEQUENCE</scope>
</reference>
<dbReference type="AlphaFoldDB" id="A0A0A9YZ09"/>
<protein>
    <submittedName>
        <fullName evidence="1">Acyl-homoserine lactone acylase quiP</fullName>
    </submittedName>
</protein>
<sequence>MITQPTERMTGECLHELANTTAVTNPCLSLAVNLFKAQAADSNFNEKWGRDLNVLHGTHLLLDDTLAAPIFQREMPKAGDISSVCVSGNSLDGNMPSNQASSMRQLYDLWNNTKYMHVALPGGESGNPYSGFYQNLWEKYMKSEYVLVPITQEALGTTQLHASQKLSAK</sequence>
<dbReference type="InterPro" id="IPR029055">
    <property type="entry name" value="Ntn_hydrolases_N"/>
</dbReference>
<evidence type="ECO:0000313" key="1">
    <source>
        <dbReference type="EMBL" id="JAG37434.1"/>
    </source>
</evidence>
<name>A0A0A9YZ09_LYGHE</name>
<dbReference type="EMBL" id="GBHO01006170">
    <property type="protein sequence ID" value="JAG37434.1"/>
    <property type="molecule type" value="Transcribed_RNA"/>
</dbReference>